<proteinExistence type="predicted"/>
<accession>A0A0A9DKY8</accession>
<organism evidence="2">
    <name type="scientific">Arundo donax</name>
    <name type="common">Giant reed</name>
    <name type="synonym">Donax arundinaceus</name>
    <dbReference type="NCBI Taxonomy" id="35708"/>
    <lineage>
        <taxon>Eukaryota</taxon>
        <taxon>Viridiplantae</taxon>
        <taxon>Streptophyta</taxon>
        <taxon>Embryophyta</taxon>
        <taxon>Tracheophyta</taxon>
        <taxon>Spermatophyta</taxon>
        <taxon>Magnoliopsida</taxon>
        <taxon>Liliopsida</taxon>
        <taxon>Poales</taxon>
        <taxon>Poaceae</taxon>
        <taxon>PACMAD clade</taxon>
        <taxon>Arundinoideae</taxon>
        <taxon>Arundineae</taxon>
        <taxon>Arundo</taxon>
    </lineage>
</organism>
<feature type="region of interest" description="Disordered" evidence="1">
    <location>
        <begin position="1"/>
        <end position="52"/>
    </location>
</feature>
<protein>
    <submittedName>
        <fullName evidence="2">Uncharacterized protein</fullName>
    </submittedName>
</protein>
<evidence type="ECO:0000313" key="2">
    <source>
        <dbReference type="EMBL" id="JAD86325.1"/>
    </source>
</evidence>
<name>A0A0A9DKY8_ARUDO</name>
<feature type="compositionally biased region" description="Polar residues" evidence="1">
    <location>
        <begin position="40"/>
        <end position="52"/>
    </location>
</feature>
<reference evidence="2" key="2">
    <citation type="journal article" date="2015" name="Data Brief">
        <title>Shoot transcriptome of the giant reed, Arundo donax.</title>
        <authorList>
            <person name="Barrero R.A."/>
            <person name="Guerrero F.D."/>
            <person name="Moolhuijzen P."/>
            <person name="Goolsby J.A."/>
            <person name="Tidwell J."/>
            <person name="Bellgard S.E."/>
            <person name="Bellgard M.I."/>
        </authorList>
    </citation>
    <scope>NUCLEOTIDE SEQUENCE</scope>
    <source>
        <tissue evidence="2">Shoot tissue taken approximately 20 cm above the soil surface</tissue>
    </source>
</reference>
<reference evidence="2" key="1">
    <citation type="submission" date="2014-09" db="EMBL/GenBank/DDBJ databases">
        <authorList>
            <person name="Magalhaes I.L.F."/>
            <person name="Oliveira U."/>
            <person name="Santos F.R."/>
            <person name="Vidigal T.H.D.A."/>
            <person name="Brescovit A.D."/>
            <person name="Santos A.J."/>
        </authorList>
    </citation>
    <scope>NUCLEOTIDE SEQUENCE</scope>
    <source>
        <tissue evidence="2">Shoot tissue taken approximately 20 cm above the soil surface</tissue>
    </source>
</reference>
<dbReference type="EMBL" id="GBRH01211570">
    <property type="protein sequence ID" value="JAD86325.1"/>
    <property type="molecule type" value="Transcribed_RNA"/>
</dbReference>
<dbReference type="AlphaFoldDB" id="A0A0A9DKY8"/>
<evidence type="ECO:0000256" key="1">
    <source>
        <dbReference type="SAM" id="MobiDB-lite"/>
    </source>
</evidence>
<sequence length="52" mass="5674">MNFGGELKRLQHRRKSMQSWSQEAGQETVDKTASRLLDVSASNGSTPTAAPL</sequence>